<proteinExistence type="predicted"/>
<dbReference type="Proteomes" id="UP000291097">
    <property type="component" value="Unassembled WGS sequence"/>
</dbReference>
<comment type="caution">
    <text evidence="1">The sequence shown here is derived from an EMBL/GenBank/DDBJ whole genome shotgun (WGS) entry which is preliminary data.</text>
</comment>
<dbReference type="AlphaFoldDB" id="A0A482Y3L0"/>
<reference evidence="1 2" key="1">
    <citation type="submission" date="2019-02" db="EMBL/GenBank/DDBJ databases">
        <title>Genomic Encyclopedia of Archaeal and Bacterial Type Strains, Phase II (KMG-II): from individual species to whole genera.</title>
        <authorList>
            <person name="Goeker M."/>
        </authorList>
    </citation>
    <scope>NUCLEOTIDE SEQUENCE [LARGE SCALE GENOMIC DNA]</scope>
    <source>
        <strain evidence="1 2">DSM 18328</strain>
    </source>
</reference>
<protein>
    <submittedName>
        <fullName evidence="1">Uncharacterized protein</fullName>
    </submittedName>
</protein>
<accession>A0A482Y3L0</accession>
<name>A0A482Y3L0_9EURY</name>
<organism evidence="1 2">
    <name type="scientific">Natrinema hispanicum</name>
    <dbReference type="NCBI Taxonomy" id="392421"/>
    <lineage>
        <taxon>Archaea</taxon>
        <taxon>Methanobacteriati</taxon>
        <taxon>Methanobacteriota</taxon>
        <taxon>Stenosarchaea group</taxon>
        <taxon>Halobacteria</taxon>
        <taxon>Halobacteriales</taxon>
        <taxon>Natrialbaceae</taxon>
        <taxon>Natrinema</taxon>
    </lineage>
</organism>
<evidence type="ECO:0000313" key="2">
    <source>
        <dbReference type="Proteomes" id="UP000291097"/>
    </source>
</evidence>
<sequence length="58" mass="6458">MSAALDASGYSIDDPRTRRALNEKLDVRFATVGPIYEVESESGGYLRGRYRGNNVYLS</sequence>
<dbReference type="EMBL" id="SHMP01000009">
    <property type="protein sequence ID" value="RZV06093.1"/>
    <property type="molecule type" value="Genomic_DNA"/>
</dbReference>
<gene>
    <name evidence="1" type="ORF">BDK88_4048</name>
</gene>
<evidence type="ECO:0000313" key="1">
    <source>
        <dbReference type="EMBL" id="RZV06093.1"/>
    </source>
</evidence>